<evidence type="ECO:0000256" key="5">
    <source>
        <dbReference type="ARBA" id="ARBA00023159"/>
    </source>
</evidence>
<dbReference type="Pfam" id="PF00249">
    <property type="entry name" value="Myb_DNA-binding"/>
    <property type="match status" value="2"/>
</dbReference>
<gene>
    <name evidence="11" type="ORF">ACJIZ3_014591</name>
</gene>
<name>A0ABD3RKA2_9LAMI</name>
<evidence type="ECO:0000313" key="11">
    <source>
        <dbReference type="EMBL" id="KAL3813323.1"/>
    </source>
</evidence>
<dbReference type="PROSITE" id="PS51294">
    <property type="entry name" value="HTH_MYB"/>
    <property type="match status" value="2"/>
</dbReference>
<comment type="subcellular location">
    <subcellularLocation>
        <location evidence="1">Nucleus</location>
    </subcellularLocation>
</comment>
<evidence type="ECO:0000256" key="6">
    <source>
        <dbReference type="ARBA" id="ARBA00023163"/>
    </source>
</evidence>
<evidence type="ECO:0000256" key="3">
    <source>
        <dbReference type="ARBA" id="ARBA00023015"/>
    </source>
</evidence>
<feature type="region of interest" description="Disordered" evidence="8">
    <location>
        <begin position="156"/>
        <end position="177"/>
    </location>
</feature>
<dbReference type="GO" id="GO:0003677">
    <property type="term" value="F:DNA binding"/>
    <property type="evidence" value="ECO:0007669"/>
    <property type="project" value="UniProtKB-KW"/>
</dbReference>
<dbReference type="InterPro" id="IPR001005">
    <property type="entry name" value="SANT/Myb"/>
</dbReference>
<keyword evidence="5" id="KW-0010">Activator</keyword>
<evidence type="ECO:0000256" key="7">
    <source>
        <dbReference type="ARBA" id="ARBA00023242"/>
    </source>
</evidence>
<evidence type="ECO:0000256" key="8">
    <source>
        <dbReference type="SAM" id="MobiDB-lite"/>
    </source>
</evidence>
<dbReference type="GO" id="GO:0005634">
    <property type="term" value="C:nucleus"/>
    <property type="evidence" value="ECO:0007669"/>
    <property type="project" value="UniProtKB-SubCell"/>
</dbReference>
<keyword evidence="12" id="KW-1185">Reference proteome</keyword>
<evidence type="ECO:0000256" key="1">
    <source>
        <dbReference type="ARBA" id="ARBA00004123"/>
    </source>
</evidence>
<evidence type="ECO:0000256" key="2">
    <source>
        <dbReference type="ARBA" id="ARBA00022737"/>
    </source>
</evidence>
<feature type="domain" description="Myb-like" evidence="9">
    <location>
        <begin position="9"/>
        <end position="57"/>
    </location>
</feature>
<dbReference type="PANTHER" id="PTHR47999:SF24">
    <property type="entry name" value="TRANSCRIPTION FACTOR MYB90"/>
    <property type="match status" value="1"/>
</dbReference>
<dbReference type="AlphaFoldDB" id="A0ABD3RKA2"/>
<dbReference type="EMBL" id="JBJXBP010000008">
    <property type="protein sequence ID" value="KAL3813323.1"/>
    <property type="molecule type" value="Genomic_DNA"/>
</dbReference>
<organism evidence="11 12">
    <name type="scientific">Penstemon smallii</name>
    <dbReference type="NCBI Taxonomy" id="265156"/>
    <lineage>
        <taxon>Eukaryota</taxon>
        <taxon>Viridiplantae</taxon>
        <taxon>Streptophyta</taxon>
        <taxon>Embryophyta</taxon>
        <taxon>Tracheophyta</taxon>
        <taxon>Spermatophyta</taxon>
        <taxon>Magnoliopsida</taxon>
        <taxon>eudicotyledons</taxon>
        <taxon>Gunneridae</taxon>
        <taxon>Pentapetalae</taxon>
        <taxon>asterids</taxon>
        <taxon>lamiids</taxon>
        <taxon>Lamiales</taxon>
        <taxon>Plantaginaceae</taxon>
        <taxon>Cheloneae</taxon>
        <taxon>Penstemon</taxon>
    </lineage>
</organism>
<dbReference type="SUPFAM" id="SSF46689">
    <property type="entry name" value="Homeodomain-like"/>
    <property type="match status" value="1"/>
</dbReference>
<keyword evidence="6" id="KW-0804">Transcription</keyword>
<dbReference type="PANTHER" id="PTHR47999">
    <property type="entry name" value="TRANSCRIPTION FACTOR MYB8-RELATED-RELATED"/>
    <property type="match status" value="1"/>
</dbReference>
<dbReference type="SMART" id="SM00717">
    <property type="entry name" value="SANT"/>
    <property type="match status" value="2"/>
</dbReference>
<dbReference type="FunFam" id="1.10.10.60:FF:000218">
    <property type="entry name" value="Myb transcription factor"/>
    <property type="match status" value="1"/>
</dbReference>
<reference evidence="11 12" key="1">
    <citation type="submission" date="2024-12" db="EMBL/GenBank/DDBJ databases">
        <title>The unique morphological basis and parallel evolutionary history of personate flowers in Penstemon.</title>
        <authorList>
            <person name="Depatie T.H."/>
            <person name="Wessinger C.A."/>
        </authorList>
    </citation>
    <scope>NUCLEOTIDE SEQUENCE [LARGE SCALE GENOMIC DNA]</scope>
    <source>
        <strain evidence="11">WTNN_2</strain>
        <tissue evidence="11">Leaf</tissue>
    </source>
</reference>
<evidence type="ECO:0000259" key="10">
    <source>
        <dbReference type="PROSITE" id="PS51294"/>
    </source>
</evidence>
<dbReference type="Proteomes" id="UP001634393">
    <property type="component" value="Unassembled WGS sequence"/>
</dbReference>
<dbReference type="PROSITE" id="PS50090">
    <property type="entry name" value="MYB_LIKE"/>
    <property type="match status" value="2"/>
</dbReference>
<feature type="domain" description="HTH myb-type" evidence="10">
    <location>
        <begin position="58"/>
        <end position="112"/>
    </location>
</feature>
<proteinExistence type="predicted"/>
<protein>
    <submittedName>
        <fullName evidence="11">Uncharacterized protein</fullName>
    </submittedName>
</protein>
<keyword evidence="4" id="KW-0238">DNA-binding</keyword>
<keyword evidence="7" id="KW-0539">Nucleus</keyword>
<evidence type="ECO:0000313" key="12">
    <source>
        <dbReference type="Proteomes" id="UP001634393"/>
    </source>
</evidence>
<sequence length="262" mass="30778">MEKNTLLVRKGAWTKQEDDLLMQCIDKYGEGKWNLVPFRAGLNRCRRSCRLRWLNNLRPDIKRGSFTRDEVDLIMRLHRLLGNKWSLIAGRLPGRTANNVKNFWNTHMEKKKLARIVGEREMEVNIHKTITQVIRPRPRTLHVNWEKTYKFPNALITSNENSNNNKNQSSSNDVVASSSKEEVDEYIKWCNNLLETNENDQELGIVQFPKDQDHITGEMSSTMLDFDNYNTQSVDPCNFLLDDIDIWKFLNFHDQSITHNLN</sequence>
<accession>A0ABD3RKA2</accession>
<dbReference type="InterPro" id="IPR017930">
    <property type="entry name" value="Myb_dom"/>
</dbReference>
<feature type="domain" description="HTH myb-type" evidence="10">
    <location>
        <begin position="8"/>
        <end position="57"/>
    </location>
</feature>
<dbReference type="Gene3D" id="1.10.10.60">
    <property type="entry name" value="Homeodomain-like"/>
    <property type="match status" value="2"/>
</dbReference>
<dbReference type="CDD" id="cd00167">
    <property type="entry name" value="SANT"/>
    <property type="match status" value="2"/>
</dbReference>
<dbReference type="InterPro" id="IPR015495">
    <property type="entry name" value="Myb_TF_plants"/>
</dbReference>
<evidence type="ECO:0000256" key="4">
    <source>
        <dbReference type="ARBA" id="ARBA00023125"/>
    </source>
</evidence>
<comment type="caution">
    <text evidence="11">The sequence shown here is derived from an EMBL/GenBank/DDBJ whole genome shotgun (WGS) entry which is preliminary data.</text>
</comment>
<keyword evidence="3" id="KW-0805">Transcription regulation</keyword>
<keyword evidence="2" id="KW-0677">Repeat</keyword>
<feature type="domain" description="Myb-like" evidence="9">
    <location>
        <begin position="58"/>
        <end position="108"/>
    </location>
</feature>
<dbReference type="InterPro" id="IPR009057">
    <property type="entry name" value="Homeodomain-like_sf"/>
</dbReference>
<dbReference type="GO" id="GO:0080090">
    <property type="term" value="P:regulation of primary metabolic process"/>
    <property type="evidence" value="ECO:0007669"/>
    <property type="project" value="UniProtKB-ARBA"/>
</dbReference>
<evidence type="ECO:0000259" key="9">
    <source>
        <dbReference type="PROSITE" id="PS50090"/>
    </source>
</evidence>
<feature type="compositionally biased region" description="Low complexity" evidence="8">
    <location>
        <begin position="158"/>
        <end position="177"/>
    </location>
</feature>